<dbReference type="Proteomes" id="UP000198519">
    <property type="component" value="Unassembled WGS sequence"/>
</dbReference>
<feature type="transmembrane region" description="Helical" evidence="7">
    <location>
        <begin position="169"/>
        <end position="188"/>
    </location>
</feature>
<evidence type="ECO:0000256" key="1">
    <source>
        <dbReference type="ARBA" id="ARBA00004141"/>
    </source>
</evidence>
<gene>
    <name evidence="9" type="ORF">SAMN04487963_3379</name>
</gene>
<sequence length="419" mass="44778">MTSQHRPTVDQTSLTIVLPLTLAAFFVAFACWTLFAVIGVDLQHLFQLTNTQFALLIATPVLTGGLLSFPLGLLTQRLGGRRVILVCLAVLAMALLSMTWATSYVGFLLCGAGLGVSGGLFSAGLHYLVSYLPPSRAGLVLGVFGVGTSGAGFSYLIVPAVREAYSWELAPLAYLLVTVLIILLLLVLTDPEPARPTASRRTCWLSSVRLWRTPMVCRFSLYFAFLFGGLIALILWLPGYLSAVYSLPLDEGARWSLLFALPMVLFQVPGGVGADRFGSTLVLRLALVFALLFLFALSYPDTTLSIQGIERTIELHLAASLTTTVVLLALLSAAMGAGLGAVMRLLFEHYPQQIGGVGGMMLASGCIAAFALPLLFGVANDLTGIRSSVFMLLFSLCGLAVLTVESAEYRHDSPFDGSL</sequence>
<dbReference type="PROSITE" id="PS51257">
    <property type="entry name" value="PROKAR_LIPOPROTEIN"/>
    <property type="match status" value="1"/>
</dbReference>
<dbReference type="Pfam" id="PF07690">
    <property type="entry name" value="MFS_1"/>
    <property type="match status" value="1"/>
</dbReference>
<feature type="transmembrane region" description="Helical" evidence="7">
    <location>
        <begin position="12"/>
        <end position="40"/>
    </location>
</feature>
<dbReference type="PANTHER" id="PTHR23515">
    <property type="entry name" value="HIGH-AFFINITY NITRATE TRANSPORTER 2.3"/>
    <property type="match status" value="1"/>
</dbReference>
<dbReference type="SUPFAM" id="SSF103473">
    <property type="entry name" value="MFS general substrate transporter"/>
    <property type="match status" value="1"/>
</dbReference>
<keyword evidence="5" id="KW-0534">Nitrate assimilation</keyword>
<evidence type="ECO:0000256" key="5">
    <source>
        <dbReference type="ARBA" id="ARBA00023063"/>
    </source>
</evidence>
<feature type="transmembrane region" description="Helical" evidence="7">
    <location>
        <begin position="281"/>
        <end position="299"/>
    </location>
</feature>
<feature type="transmembrane region" description="Helical" evidence="7">
    <location>
        <begin position="385"/>
        <end position="404"/>
    </location>
</feature>
<feature type="transmembrane region" description="Helical" evidence="7">
    <location>
        <begin position="219"/>
        <end position="241"/>
    </location>
</feature>
<dbReference type="InterPro" id="IPR020846">
    <property type="entry name" value="MFS_dom"/>
</dbReference>
<comment type="subcellular location">
    <subcellularLocation>
        <location evidence="1">Membrane</location>
        <topology evidence="1">Multi-pass membrane protein</topology>
    </subcellularLocation>
</comment>
<evidence type="ECO:0000256" key="6">
    <source>
        <dbReference type="ARBA" id="ARBA00023136"/>
    </source>
</evidence>
<accession>A0A1I4SY54</accession>
<dbReference type="GO" id="GO:0042128">
    <property type="term" value="P:nitrate assimilation"/>
    <property type="evidence" value="ECO:0007669"/>
    <property type="project" value="UniProtKB-KW"/>
</dbReference>
<dbReference type="GO" id="GO:0016020">
    <property type="term" value="C:membrane"/>
    <property type="evidence" value="ECO:0007669"/>
    <property type="project" value="UniProtKB-SubCell"/>
</dbReference>
<dbReference type="AlphaFoldDB" id="A0A1I4SY54"/>
<feature type="transmembrane region" description="Helical" evidence="7">
    <location>
        <begin position="137"/>
        <end position="157"/>
    </location>
</feature>
<comment type="similarity">
    <text evidence="2">Belongs to the major facilitator superfamily. Nitrate/nitrite porter (TC 2.A.1.8) family.</text>
</comment>
<feature type="transmembrane region" description="Helical" evidence="7">
    <location>
        <begin position="319"/>
        <end position="347"/>
    </location>
</feature>
<dbReference type="InterPro" id="IPR011701">
    <property type="entry name" value="MFS"/>
</dbReference>
<dbReference type="InterPro" id="IPR044772">
    <property type="entry name" value="NO3_transporter"/>
</dbReference>
<feature type="domain" description="Major facilitator superfamily (MFS) profile" evidence="8">
    <location>
        <begin position="16"/>
        <end position="412"/>
    </location>
</feature>
<evidence type="ECO:0000256" key="3">
    <source>
        <dbReference type="ARBA" id="ARBA00022692"/>
    </source>
</evidence>
<dbReference type="EMBL" id="FOUE01000006">
    <property type="protein sequence ID" value="SFM69240.1"/>
    <property type="molecule type" value="Genomic_DNA"/>
</dbReference>
<dbReference type="GO" id="GO:0015112">
    <property type="term" value="F:nitrate transmembrane transporter activity"/>
    <property type="evidence" value="ECO:0007669"/>
    <property type="project" value="InterPro"/>
</dbReference>
<feature type="transmembrane region" description="Helical" evidence="7">
    <location>
        <begin position="52"/>
        <end position="71"/>
    </location>
</feature>
<dbReference type="OrthoDB" id="9771451at2"/>
<reference evidence="10" key="1">
    <citation type="submission" date="2016-10" db="EMBL/GenBank/DDBJ databases">
        <authorList>
            <person name="Varghese N."/>
            <person name="Submissions S."/>
        </authorList>
    </citation>
    <scope>NUCLEOTIDE SEQUENCE [LARGE SCALE GENOMIC DNA]</scope>
    <source>
        <strain evidence="10">CGMCC 1.7061</strain>
    </source>
</reference>
<keyword evidence="4 7" id="KW-1133">Transmembrane helix</keyword>
<keyword evidence="3 7" id="KW-0812">Transmembrane</keyword>
<feature type="transmembrane region" description="Helical" evidence="7">
    <location>
        <begin position="83"/>
        <end position="100"/>
    </location>
</feature>
<keyword evidence="10" id="KW-1185">Reference proteome</keyword>
<dbReference type="PROSITE" id="PS50850">
    <property type="entry name" value="MFS"/>
    <property type="match status" value="1"/>
</dbReference>
<dbReference type="Gene3D" id="1.20.1250.20">
    <property type="entry name" value="MFS general substrate transporter like domains"/>
    <property type="match status" value="2"/>
</dbReference>
<feature type="transmembrane region" description="Helical" evidence="7">
    <location>
        <begin position="253"/>
        <end position="274"/>
    </location>
</feature>
<evidence type="ECO:0000313" key="9">
    <source>
        <dbReference type="EMBL" id="SFM69240.1"/>
    </source>
</evidence>
<evidence type="ECO:0000256" key="2">
    <source>
        <dbReference type="ARBA" id="ARBA00008432"/>
    </source>
</evidence>
<evidence type="ECO:0000256" key="4">
    <source>
        <dbReference type="ARBA" id="ARBA00022989"/>
    </source>
</evidence>
<protein>
    <submittedName>
        <fullName evidence="9">MFS transporter, NNP family, nitrate/nitrite transporter</fullName>
    </submittedName>
</protein>
<evidence type="ECO:0000313" key="10">
    <source>
        <dbReference type="Proteomes" id="UP000198519"/>
    </source>
</evidence>
<proteinExistence type="inferred from homology"/>
<feature type="transmembrane region" description="Helical" evidence="7">
    <location>
        <begin position="106"/>
        <end position="125"/>
    </location>
</feature>
<evidence type="ECO:0000256" key="7">
    <source>
        <dbReference type="SAM" id="Phobius"/>
    </source>
</evidence>
<dbReference type="STRING" id="488535.SAMN04487963_3379"/>
<dbReference type="InterPro" id="IPR036259">
    <property type="entry name" value="MFS_trans_sf"/>
</dbReference>
<dbReference type="RefSeq" id="WP_092025841.1">
    <property type="nucleotide sequence ID" value="NZ_FOUE01000006.1"/>
</dbReference>
<feature type="transmembrane region" description="Helical" evidence="7">
    <location>
        <begin position="359"/>
        <end position="379"/>
    </location>
</feature>
<name>A0A1I4SY54_9GAMM</name>
<organism evidence="9 10">
    <name type="scientific">Marinobacter zhejiangensis</name>
    <dbReference type="NCBI Taxonomy" id="488535"/>
    <lineage>
        <taxon>Bacteria</taxon>
        <taxon>Pseudomonadati</taxon>
        <taxon>Pseudomonadota</taxon>
        <taxon>Gammaproteobacteria</taxon>
        <taxon>Pseudomonadales</taxon>
        <taxon>Marinobacteraceae</taxon>
        <taxon>Marinobacter</taxon>
    </lineage>
</organism>
<evidence type="ECO:0000259" key="8">
    <source>
        <dbReference type="PROSITE" id="PS50850"/>
    </source>
</evidence>
<keyword evidence="6 7" id="KW-0472">Membrane</keyword>